<keyword evidence="6" id="KW-0378">Hydrolase</keyword>
<dbReference type="InterPro" id="IPR027417">
    <property type="entry name" value="P-loop_NTPase"/>
</dbReference>
<organism evidence="12 13">
    <name type="scientific">Amaricoccus solimangrovi</name>
    <dbReference type="NCBI Taxonomy" id="2589815"/>
    <lineage>
        <taxon>Bacteria</taxon>
        <taxon>Pseudomonadati</taxon>
        <taxon>Pseudomonadota</taxon>
        <taxon>Alphaproteobacteria</taxon>
        <taxon>Rhodobacterales</taxon>
        <taxon>Paracoccaceae</taxon>
        <taxon>Amaricoccus</taxon>
    </lineage>
</organism>
<gene>
    <name evidence="12" type="primary">cas3</name>
    <name evidence="12" type="ORF">FJM51_19230</name>
</gene>
<name>A0A501WLH6_9RHOB</name>
<sequence>MLDVAAVAEVLLREGTPDLPSDRRDLFCLLIALHDLGKIGAQFRAMLRAGLKQNARHWQVTEAWLREEAMEDLLCERLGGTYLALRPLVAAIAGHHGGPPRDTAESQWRMRLDAGQAAAQDARCFVAACFDLWPRASLAGINEAEAMILSWRLSGLTVVADWVGSNPDWFPAAEPPTSAATYLAETRLRAAYAVEKAGLVASVPSATRLFDFALRAMQEAAASIPLRDGPTLAIIEDETGAGKTEAALLLAQRMLLASKGRGLYLALPTMATADAMFRRARDVARRIFVTPPSLTLAHGRAGLSVEFREVMARSGWSEDVICGPWLADSRRRALLADVGVGTIDQALLGILPTRFATLRIHALASKILIVDEVHELGNPYLATELETLLRLHAMGGGSAILLTATLPLEQRARLSRAFEEGAGRAFVEDMDPAYPVLSIPGGAAKRSFPDTVSPKGPVKIARLGSIDEGVALIAQASASGAACVWVRNAVDDAIASVEALRAAGVEADLLHARYAFADRKRIEAAALAAFGPEGGRRRNDGRGKVIVSTQVLEMSLDYDFDVMVSDLAPVAALIQRAGRLWRHMVRRPAAGRPVPAPVLHVVAPDPDRPADTRWLAEVQPRGAWVYELAEQWRTAEVLFRAGEIVAPGGLRALIEAVHGDDRVPVPDTLAAAEEVALGDAYAEAGLARMNIVKIAAGYRDGGGAADDRDYPTRLGQETRALLLTRRAPSGLVPWVEGESRAEAELLSEVSARATQFRDLALPDQSAPEIAAFTEGWPDWKRVNLTVCPVEEGGAICEGLRYDGNLGLLFQPRGRGDEP</sequence>
<proteinExistence type="inferred from homology"/>
<dbReference type="InterPro" id="IPR038257">
    <property type="entry name" value="CRISPR-assoc_Cas3_HD_sf"/>
</dbReference>
<dbReference type="SMART" id="SM00487">
    <property type="entry name" value="DEXDc"/>
    <property type="match status" value="1"/>
</dbReference>
<dbReference type="GO" id="GO:0046872">
    <property type="term" value="F:metal ion binding"/>
    <property type="evidence" value="ECO:0007669"/>
    <property type="project" value="UniProtKB-KW"/>
</dbReference>
<evidence type="ECO:0000259" key="11">
    <source>
        <dbReference type="PROSITE" id="PS51643"/>
    </source>
</evidence>
<dbReference type="Gene3D" id="1.10.3210.30">
    <property type="match status" value="1"/>
</dbReference>
<dbReference type="Pfam" id="PF00270">
    <property type="entry name" value="DEAD"/>
    <property type="match status" value="1"/>
</dbReference>
<dbReference type="InterPro" id="IPR006483">
    <property type="entry name" value="CRISPR-assoc_Cas3_HD"/>
</dbReference>
<evidence type="ECO:0000256" key="1">
    <source>
        <dbReference type="ARBA" id="ARBA00006847"/>
    </source>
</evidence>
<keyword evidence="13" id="KW-1185">Reference proteome</keyword>
<dbReference type="Gene3D" id="3.40.50.300">
    <property type="entry name" value="P-loop containing nucleotide triphosphate hydrolases"/>
    <property type="match status" value="2"/>
</dbReference>
<comment type="similarity">
    <text evidence="1">In the N-terminal section; belongs to the CRISPR-associated nuclease Cas3-HD family.</text>
</comment>
<keyword evidence="4" id="KW-0479">Metal-binding</keyword>
<dbReference type="SMART" id="SM00490">
    <property type="entry name" value="HELICc"/>
    <property type="match status" value="1"/>
</dbReference>
<dbReference type="InterPro" id="IPR001650">
    <property type="entry name" value="Helicase_C-like"/>
</dbReference>
<dbReference type="PANTHER" id="PTHR47963">
    <property type="entry name" value="DEAD-BOX ATP-DEPENDENT RNA HELICASE 47, MITOCHONDRIAL"/>
    <property type="match status" value="1"/>
</dbReference>
<evidence type="ECO:0000259" key="10">
    <source>
        <dbReference type="PROSITE" id="PS51192"/>
    </source>
</evidence>
<keyword evidence="5" id="KW-0547">Nucleotide-binding</keyword>
<dbReference type="GO" id="GO:0051607">
    <property type="term" value="P:defense response to virus"/>
    <property type="evidence" value="ECO:0007669"/>
    <property type="project" value="UniProtKB-KW"/>
</dbReference>
<dbReference type="InterPro" id="IPR011545">
    <property type="entry name" value="DEAD/DEAH_box_helicase_dom"/>
</dbReference>
<dbReference type="PROSITE" id="PS51192">
    <property type="entry name" value="HELICASE_ATP_BIND_1"/>
    <property type="match status" value="1"/>
</dbReference>
<evidence type="ECO:0000256" key="5">
    <source>
        <dbReference type="ARBA" id="ARBA00022741"/>
    </source>
</evidence>
<protein>
    <submittedName>
        <fullName evidence="12">CRISPR-associated helicase Cas3</fullName>
    </submittedName>
</protein>
<evidence type="ECO:0000313" key="13">
    <source>
        <dbReference type="Proteomes" id="UP000319255"/>
    </source>
</evidence>
<reference evidence="12 13" key="1">
    <citation type="submission" date="2019-06" db="EMBL/GenBank/DDBJ databases">
        <title>A novel bacterium of genus Amaricoccus, isolated from marine sediment.</title>
        <authorList>
            <person name="Huang H."/>
            <person name="Mo K."/>
            <person name="Hu Y."/>
        </authorList>
    </citation>
    <scope>NUCLEOTIDE SEQUENCE [LARGE SCALE GENOMIC DNA]</scope>
    <source>
        <strain evidence="12 13">HB172011</strain>
    </source>
</reference>
<dbReference type="PANTHER" id="PTHR47963:SF9">
    <property type="entry name" value="CRISPR-ASSOCIATED ENDONUCLEASE_HELICASE CAS3"/>
    <property type="match status" value="1"/>
</dbReference>
<dbReference type="GO" id="GO:0003724">
    <property type="term" value="F:RNA helicase activity"/>
    <property type="evidence" value="ECO:0007669"/>
    <property type="project" value="TreeGrafter"/>
</dbReference>
<evidence type="ECO:0000256" key="6">
    <source>
        <dbReference type="ARBA" id="ARBA00022801"/>
    </source>
</evidence>
<dbReference type="OrthoDB" id="9810236at2"/>
<dbReference type="EMBL" id="VFRP01000027">
    <property type="protein sequence ID" value="TPE47901.1"/>
    <property type="molecule type" value="Genomic_DNA"/>
</dbReference>
<accession>A0A501WLH6</accession>
<evidence type="ECO:0000256" key="2">
    <source>
        <dbReference type="ARBA" id="ARBA00009046"/>
    </source>
</evidence>
<feature type="domain" description="Helicase ATP-binding" evidence="10">
    <location>
        <begin position="224"/>
        <end position="424"/>
    </location>
</feature>
<keyword evidence="7" id="KW-0347">Helicase</keyword>
<comment type="caution">
    <text evidence="12">The sequence shown here is derived from an EMBL/GenBank/DDBJ whole genome shotgun (WGS) entry which is preliminary data.</text>
</comment>
<evidence type="ECO:0000256" key="7">
    <source>
        <dbReference type="ARBA" id="ARBA00022806"/>
    </source>
</evidence>
<dbReference type="InterPro" id="IPR050547">
    <property type="entry name" value="DEAD_box_RNA_helicases"/>
</dbReference>
<dbReference type="AlphaFoldDB" id="A0A501WLH6"/>
<dbReference type="CDD" id="cd09641">
    <property type="entry name" value="Cas3''_I"/>
    <property type="match status" value="1"/>
</dbReference>
<dbReference type="NCBIfam" id="TIGR01587">
    <property type="entry name" value="cas3_core"/>
    <property type="match status" value="1"/>
</dbReference>
<dbReference type="Pfam" id="PF22590">
    <property type="entry name" value="Cas3-like_C_2"/>
    <property type="match status" value="1"/>
</dbReference>
<dbReference type="SUPFAM" id="SSF52540">
    <property type="entry name" value="P-loop containing nucleoside triphosphate hydrolases"/>
    <property type="match status" value="1"/>
</dbReference>
<dbReference type="Proteomes" id="UP000319255">
    <property type="component" value="Unassembled WGS sequence"/>
</dbReference>
<evidence type="ECO:0000256" key="9">
    <source>
        <dbReference type="ARBA" id="ARBA00023118"/>
    </source>
</evidence>
<dbReference type="GO" id="GO:0003723">
    <property type="term" value="F:RNA binding"/>
    <property type="evidence" value="ECO:0007669"/>
    <property type="project" value="TreeGrafter"/>
</dbReference>
<dbReference type="InterPro" id="IPR014001">
    <property type="entry name" value="Helicase_ATP-bd"/>
</dbReference>
<dbReference type="CDD" id="cd17930">
    <property type="entry name" value="DEXHc_cas3"/>
    <property type="match status" value="1"/>
</dbReference>
<feature type="domain" description="HD Cas3-type" evidence="11">
    <location>
        <begin position="1"/>
        <end position="163"/>
    </location>
</feature>
<keyword evidence="3" id="KW-0540">Nuclease</keyword>
<dbReference type="GO" id="GO:0004518">
    <property type="term" value="F:nuclease activity"/>
    <property type="evidence" value="ECO:0007669"/>
    <property type="project" value="UniProtKB-KW"/>
</dbReference>
<dbReference type="PROSITE" id="PS51643">
    <property type="entry name" value="HD_CAS3"/>
    <property type="match status" value="1"/>
</dbReference>
<comment type="similarity">
    <text evidence="2">In the central section; belongs to the CRISPR-associated helicase Cas3 family.</text>
</comment>
<evidence type="ECO:0000256" key="3">
    <source>
        <dbReference type="ARBA" id="ARBA00022722"/>
    </source>
</evidence>
<evidence type="ECO:0000256" key="4">
    <source>
        <dbReference type="ARBA" id="ARBA00022723"/>
    </source>
</evidence>
<dbReference type="Pfam" id="PF18019">
    <property type="entry name" value="Cas3_HD"/>
    <property type="match status" value="1"/>
</dbReference>
<dbReference type="GO" id="GO:0016787">
    <property type="term" value="F:hydrolase activity"/>
    <property type="evidence" value="ECO:0007669"/>
    <property type="project" value="UniProtKB-KW"/>
</dbReference>
<dbReference type="GO" id="GO:0005524">
    <property type="term" value="F:ATP binding"/>
    <property type="evidence" value="ECO:0007669"/>
    <property type="project" value="UniProtKB-KW"/>
</dbReference>
<dbReference type="InterPro" id="IPR006474">
    <property type="entry name" value="Helicase_Cas3_CRISPR-ass_core"/>
</dbReference>
<dbReference type="InterPro" id="IPR054712">
    <property type="entry name" value="Cas3-like_dom"/>
</dbReference>
<dbReference type="NCBIfam" id="TIGR01596">
    <property type="entry name" value="cas3_HD"/>
    <property type="match status" value="1"/>
</dbReference>
<keyword evidence="9" id="KW-0051">Antiviral defense</keyword>
<evidence type="ECO:0000256" key="8">
    <source>
        <dbReference type="ARBA" id="ARBA00022840"/>
    </source>
</evidence>
<keyword evidence="8" id="KW-0067">ATP-binding</keyword>
<evidence type="ECO:0000313" key="12">
    <source>
        <dbReference type="EMBL" id="TPE47901.1"/>
    </source>
</evidence>